<gene>
    <name evidence="2" type="ORF">CP557_11320</name>
</gene>
<feature type="region of interest" description="Disordered" evidence="1">
    <location>
        <begin position="51"/>
        <end position="71"/>
    </location>
</feature>
<feature type="compositionally biased region" description="Basic and acidic residues" evidence="1">
    <location>
        <begin position="60"/>
        <end position="71"/>
    </location>
</feature>
<dbReference type="AlphaFoldDB" id="A0A2A5QWA6"/>
<dbReference type="RefSeq" id="WP_097380008.1">
    <property type="nucleotide sequence ID" value="NZ_NXNI01000001.1"/>
</dbReference>
<reference evidence="2 3" key="1">
    <citation type="submission" date="2017-09" db="EMBL/GenBank/DDBJ databases">
        <title>Genome sequences of Natrinema ejinorence JCM 13890T.</title>
        <authorList>
            <person name="Roh S.W."/>
            <person name="Kim Y.B."/>
            <person name="Kim J.Y."/>
        </authorList>
    </citation>
    <scope>NUCLEOTIDE SEQUENCE [LARGE SCALE GENOMIC DNA]</scope>
    <source>
        <strain evidence="2 3">JCM 13890</strain>
    </source>
</reference>
<evidence type="ECO:0000256" key="1">
    <source>
        <dbReference type="SAM" id="MobiDB-lite"/>
    </source>
</evidence>
<dbReference type="EMBL" id="NXNI01000001">
    <property type="protein sequence ID" value="PCR91063.1"/>
    <property type="molecule type" value="Genomic_DNA"/>
</dbReference>
<dbReference type="Proteomes" id="UP000219689">
    <property type="component" value="Unassembled WGS sequence"/>
</dbReference>
<proteinExistence type="predicted"/>
<accession>A0A2A5QWA6</accession>
<evidence type="ECO:0000313" key="2">
    <source>
        <dbReference type="EMBL" id="PCR91063.1"/>
    </source>
</evidence>
<evidence type="ECO:0000313" key="3">
    <source>
        <dbReference type="Proteomes" id="UP000219689"/>
    </source>
</evidence>
<sequence>MITCTNCETPQFLQITQSRVYFEDGEMINEISETYECTLCGATGQYVYDDDSDEETVTGDVERTTERPKYA</sequence>
<comment type="caution">
    <text evidence="2">The sequence shown here is derived from an EMBL/GenBank/DDBJ whole genome shotgun (WGS) entry which is preliminary data.</text>
</comment>
<organism evidence="2 3">
    <name type="scientific">Natrinema ejinorense</name>
    <dbReference type="NCBI Taxonomy" id="373386"/>
    <lineage>
        <taxon>Archaea</taxon>
        <taxon>Methanobacteriati</taxon>
        <taxon>Methanobacteriota</taxon>
        <taxon>Stenosarchaea group</taxon>
        <taxon>Halobacteria</taxon>
        <taxon>Halobacteriales</taxon>
        <taxon>Natrialbaceae</taxon>
        <taxon>Natrinema</taxon>
    </lineage>
</organism>
<keyword evidence="3" id="KW-1185">Reference proteome</keyword>
<name>A0A2A5QWA6_9EURY</name>
<dbReference type="OrthoDB" id="190052at2157"/>
<protein>
    <submittedName>
        <fullName evidence="2">Uncharacterized protein</fullName>
    </submittedName>
</protein>